<evidence type="ECO:0000313" key="2">
    <source>
        <dbReference type="EMBL" id="TRX88271.1"/>
    </source>
</evidence>
<comment type="caution">
    <text evidence="2">The sequence shown here is derived from an EMBL/GenBank/DDBJ whole genome shotgun (WGS) entry which is preliminary data.</text>
</comment>
<reference evidence="3" key="1">
    <citation type="submission" date="2019-06" db="EMBL/GenBank/DDBJ databases">
        <title>Draft genome sequence of the griseofulvin-producing fungus Xylaria cubensis strain G536.</title>
        <authorList>
            <person name="Mead M.E."/>
            <person name="Raja H.A."/>
            <person name="Steenwyk J.L."/>
            <person name="Knowles S.L."/>
            <person name="Oberlies N.H."/>
            <person name="Rokas A."/>
        </authorList>
    </citation>
    <scope>NUCLEOTIDE SEQUENCE [LARGE SCALE GENOMIC DNA]</scope>
    <source>
        <strain evidence="3">G536</strain>
    </source>
</reference>
<keyword evidence="3" id="KW-1185">Reference proteome</keyword>
<dbReference type="EMBL" id="VFLP01000093">
    <property type="protein sequence ID" value="TRX88271.1"/>
    <property type="molecule type" value="Genomic_DNA"/>
</dbReference>
<gene>
    <name evidence="2" type="ORF">FHL15_010838</name>
</gene>
<evidence type="ECO:0000313" key="3">
    <source>
        <dbReference type="Proteomes" id="UP000319160"/>
    </source>
</evidence>
<organism evidence="2 3">
    <name type="scientific">Xylaria flabelliformis</name>
    <dbReference type="NCBI Taxonomy" id="2512241"/>
    <lineage>
        <taxon>Eukaryota</taxon>
        <taxon>Fungi</taxon>
        <taxon>Dikarya</taxon>
        <taxon>Ascomycota</taxon>
        <taxon>Pezizomycotina</taxon>
        <taxon>Sordariomycetes</taxon>
        <taxon>Xylariomycetidae</taxon>
        <taxon>Xylariales</taxon>
        <taxon>Xylariaceae</taxon>
        <taxon>Xylaria</taxon>
    </lineage>
</organism>
<dbReference type="OrthoDB" id="4770707at2759"/>
<accession>A0A553HJZ4</accession>
<name>A0A553HJZ4_9PEZI</name>
<dbReference type="Proteomes" id="UP000319160">
    <property type="component" value="Unassembled WGS sequence"/>
</dbReference>
<feature type="domain" description="C2H2-type" evidence="1">
    <location>
        <begin position="145"/>
        <end position="166"/>
    </location>
</feature>
<dbReference type="PROSITE" id="PS00028">
    <property type="entry name" value="ZINC_FINGER_C2H2_1"/>
    <property type="match status" value="1"/>
</dbReference>
<proteinExistence type="predicted"/>
<evidence type="ECO:0000259" key="1">
    <source>
        <dbReference type="PROSITE" id="PS00028"/>
    </source>
</evidence>
<dbReference type="AlphaFoldDB" id="A0A553HJZ4"/>
<protein>
    <recommendedName>
        <fullName evidence="1">C2H2-type domain-containing protein</fullName>
    </recommendedName>
</protein>
<dbReference type="InterPro" id="IPR013087">
    <property type="entry name" value="Znf_C2H2_type"/>
</dbReference>
<sequence length="260" mass="28990">MIIRPITLIGPPGSFYGYITVFILPSLRISVENTLFPSRIFGCSSKRLSAIFYIVILRWKSCPSQALQSQSVFNPKHLSYRDATSYKVGLCTLGMGLEHTESPQWSPSYPRVTAKKKVPFSLRKLIEEYSYMGTTRHVEVSIPPCLGCGYAIKAANKIRQHFRHAHPEDVAPSTLQFTTAQAIQSGQQVRYIQVTHQTNTSALSAGGLLARHLDDDLTDTAVNTLTASSRSEPNKWPERVRFHHHLEGYGLAAMAGLVMK</sequence>